<sequence>MADSYFNYKDYITYKIKIFRNSVESTSTHDIDEFLGNHENIDDVKLIIKSFCMQIKEYFQYINNNFSSNYNKCCDYINYYIKYLDENTYIDPAKPISRYLRNFTYNELLSDIKSPSDNYLLAELNNIRCLIEKNELKYKVKCNTELPKLSDSANKWDYKEKCEEPLKLENTRDQIIHAIGNNDNSFSDYNTPKKVI</sequence>
<dbReference type="EMBL" id="BDQF01000183">
    <property type="protein sequence ID" value="GAW84213.1"/>
    <property type="molecule type" value="Genomic_DNA"/>
</dbReference>
<dbReference type="GeneID" id="39745021"/>
<protein>
    <submittedName>
        <fullName evidence="1">Variable surface protein</fullName>
    </submittedName>
</protein>
<organism evidence="1 2">
    <name type="scientific">Plasmodium gonderi</name>
    <dbReference type="NCBI Taxonomy" id="77519"/>
    <lineage>
        <taxon>Eukaryota</taxon>
        <taxon>Sar</taxon>
        <taxon>Alveolata</taxon>
        <taxon>Apicomplexa</taxon>
        <taxon>Aconoidasida</taxon>
        <taxon>Haemosporida</taxon>
        <taxon>Plasmodiidae</taxon>
        <taxon>Plasmodium</taxon>
        <taxon>Plasmodium (Plasmodium)</taxon>
    </lineage>
</organism>
<name>A0A1Y1JUX3_PLAGO</name>
<comment type="caution">
    <text evidence="1">The sequence shown here is derived from an EMBL/GenBank/DDBJ whole genome shotgun (WGS) entry which is preliminary data.</text>
</comment>
<dbReference type="OrthoDB" id="389398at2759"/>
<dbReference type="Proteomes" id="UP000195521">
    <property type="component" value="Unassembled WGS sequence"/>
</dbReference>
<evidence type="ECO:0000313" key="2">
    <source>
        <dbReference type="Proteomes" id="UP000195521"/>
    </source>
</evidence>
<reference evidence="2" key="1">
    <citation type="submission" date="2017-04" db="EMBL/GenBank/DDBJ databases">
        <title>Plasmodium gonderi genome.</title>
        <authorList>
            <person name="Arisue N."/>
            <person name="Honma H."/>
            <person name="Kawai S."/>
            <person name="Tougan T."/>
            <person name="Tanabe K."/>
            <person name="Horii T."/>
        </authorList>
    </citation>
    <scope>NUCLEOTIDE SEQUENCE [LARGE SCALE GENOMIC DNA]</scope>
    <source>
        <strain evidence="2">ATCC 30045</strain>
    </source>
</reference>
<keyword evidence="2" id="KW-1185">Reference proteome</keyword>
<gene>
    <name evidence="1" type="ORF">PGO_001735</name>
</gene>
<dbReference type="RefSeq" id="XP_028546802.1">
    <property type="nucleotide sequence ID" value="XM_028691001.1"/>
</dbReference>
<accession>A0A1Y1JUX3</accession>
<feature type="non-terminal residue" evidence="1">
    <location>
        <position position="196"/>
    </location>
</feature>
<proteinExistence type="predicted"/>
<evidence type="ECO:0000313" key="1">
    <source>
        <dbReference type="EMBL" id="GAW84213.1"/>
    </source>
</evidence>
<dbReference type="AlphaFoldDB" id="A0A1Y1JUX3"/>